<evidence type="ECO:0000313" key="9">
    <source>
        <dbReference type="Proteomes" id="UP001530377"/>
    </source>
</evidence>
<evidence type="ECO:0000256" key="6">
    <source>
        <dbReference type="SAM" id="MobiDB-lite"/>
    </source>
</evidence>
<keyword evidence="3 5" id="KW-0863">Zinc-finger</keyword>
<reference evidence="8 9" key="1">
    <citation type="submission" date="2024-10" db="EMBL/GenBank/DDBJ databases">
        <title>Updated reference genomes for cyclostephanoid diatoms.</title>
        <authorList>
            <person name="Roberts W.R."/>
            <person name="Alverson A.J."/>
        </authorList>
    </citation>
    <scope>NUCLEOTIDE SEQUENCE [LARGE SCALE GENOMIC DNA]</scope>
    <source>
        <strain evidence="8 9">AJA228-03</strain>
    </source>
</reference>
<dbReference type="PROSITE" id="PS50115">
    <property type="entry name" value="ARFGAP"/>
    <property type="match status" value="1"/>
</dbReference>
<sequence>MSGNIKADGSITAAGHGQVCIPTIAKNAQFRKLKNVPGNAVCFDCPATRPTWASVTYGVFLCLDCSAAHRQMGVHITFVRSVDLDEWTQRQIDAMRIGGNDTARKFFAKHGCTDMKGTEKKYTGKAGMAYRSELAKLVDAEAAKRGEGGSGSTTVDDVPQVSGSMLLDGADAVMRRDAEAEARNRLEAARNGGRPTSAGVLQPTAKLASQMSGARGRLATPTATPTPTPPASGGLVAAPQSVTSSSSSGPRLILRTPASSAASASSRLLKRGGTSTAVPSRLRVNKISTGGGEGGDGFEDVETTQKKVEDRKREEEEESMNKKRMEEEDARLARELQDRLNGLGGGGTTGHVAVVDAVAERQPKAVAATAATNGAATKSAHEENLKKLSSMNSDFFSGF</sequence>
<dbReference type="InterPro" id="IPR037278">
    <property type="entry name" value="ARFGAP/RecO"/>
</dbReference>
<evidence type="ECO:0000256" key="1">
    <source>
        <dbReference type="ARBA" id="ARBA00022468"/>
    </source>
</evidence>
<dbReference type="PANTHER" id="PTHR45686">
    <property type="entry name" value="ADP-RIBOSYLATION FACTOR GTPASE ACTIVATING PROTEIN 3, ISOFORM H-RELATED"/>
    <property type="match status" value="1"/>
</dbReference>
<dbReference type="EMBL" id="JALLPB020000481">
    <property type="protein sequence ID" value="KAL3808663.1"/>
    <property type="molecule type" value="Genomic_DNA"/>
</dbReference>
<feature type="region of interest" description="Disordered" evidence="6">
    <location>
        <begin position="177"/>
        <end position="330"/>
    </location>
</feature>
<dbReference type="PRINTS" id="PR00405">
    <property type="entry name" value="REVINTRACTNG"/>
</dbReference>
<evidence type="ECO:0000256" key="5">
    <source>
        <dbReference type="PROSITE-ProRule" id="PRU00288"/>
    </source>
</evidence>
<dbReference type="CDD" id="cd08831">
    <property type="entry name" value="ArfGap_ArfGap2_3_like"/>
    <property type="match status" value="1"/>
</dbReference>
<dbReference type="AlphaFoldDB" id="A0ABD3R776"/>
<dbReference type="GO" id="GO:0005096">
    <property type="term" value="F:GTPase activator activity"/>
    <property type="evidence" value="ECO:0007669"/>
    <property type="project" value="UniProtKB-KW"/>
</dbReference>
<proteinExistence type="predicted"/>
<organism evidence="8 9">
    <name type="scientific">Cyclostephanos tholiformis</name>
    <dbReference type="NCBI Taxonomy" id="382380"/>
    <lineage>
        <taxon>Eukaryota</taxon>
        <taxon>Sar</taxon>
        <taxon>Stramenopiles</taxon>
        <taxon>Ochrophyta</taxon>
        <taxon>Bacillariophyta</taxon>
        <taxon>Coscinodiscophyceae</taxon>
        <taxon>Thalassiosirophycidae</taxon>
        <taxon>Stephanodiscales</taxon>
        <taxon>Stephanodiscaceae</taxon>
        <taxon>Cyclostephanos</taxon>
    </lineage>
</organism>
<dbReference type="InterPro" id="IPR001164">
    <property type="entry name" value="ArfGAP_dom"/>
</dbReference>
<comment type="caution">
    <text evidence="8">The sequence shown here is derived from an EMBL/GenBank/DDBJ whole genome shotgun (WGS) entry which is preliminary data.</text>
</comment>
<dbReference type="Gene3D" id="1.10.220.150">
    <property type="entry name" value="Arf GTPase activating protein"/>
    <property type="match status" value="1"/>
</dbReference>
<protein>
    <recommendedName>
        <fullName evidence="7">Arf-GAP domain-containing protein</fullName>
    </recommendedName>
</protein>
<feature type="domain" description="Arf-GAP" evidence="7">
    <location>
        <begin position="27"/>
        <end position="107"/>
    </location>
</feature>
<name>A0ABD3R776_9STRA</name>
<evidence type="ECO:0000256" key="4">
    <source>
        <dbReference type="ARBA" id="ARBA00022833"/>
    </source>
</evidence>
<evidence type="ECO:0000259" key="7">
    <source>
        <dbReference type="PROSITE" id="PS50115"/>
    </source>
</evidence>
<dbReference type="InterPro" id="IPR038508">
    <property type="entry name" value="ArfGAP_dom_sf"/>
</dbReference>
<dbReference type="PANTHER" id="PTHR45686:SF4">
    <property type="entry name" value="ADP-RIBOSYLATION FACTOR GTPASE ACTIVATING PROTEIN 3, ISOFORM H"/>
    <property type="match status" value="1"/>
</dbReference>
<evidence type="ECO:0000313" key="8">
    <source>
        <dbReference type="EMBL" id="KAL3808663.1"/>
    </source>
</evidence>
<dbReference type="Proteomes" id="UP001530377">
    <property type="component" value="Unassembled WGS sequence"/>
</dbReference>
<dbReference type="Pfam" id="PF01412">
    <property type="entry name" value="ArfGap"/>
    <property type="match status" value="1"/>
</dbReference>
<evidence type="ECO:0000256" key="2">
    <source>
        <dbReference type="ARBA" id="ARBA00022723"/>
    </source>
</evidence>
<dbReference type="GO" id="GO:0008270">
    <property type="term" value="F:zinc ion binding"/>
    <property type="evidence" value="ECO:0007669"/>
    <property type="project" value="UniProtKB-KW"/>
</dbReference>
<feature type="compositionally biased region" description="Basic and acidic residues" evidence="6">
    <location>
        <begin position="303"/>
        <end position="330"/>
    </location>
</feature>
<keyword evidence="1" id="KW-0343">GTPase activation</keyword>
<dbReference type="SUPFAM" id="SSF57863">
    <property type="entry name" value="ArfGap/RecO-like zinc finger"/>
    <property type="match status" value="1"/>
</dbReference>
<feature type="compositionally biased region" description="Basic and acidic residues" evidence="6">
    <location>
        <begin position="177"/>
        <end position="188"/>
    </location>
</feature>
<dbReference type="SMART" id="SM00105">
    <property type="entry name" value="ArfGap"/>
    <property type="match status" value="1"/>
</dbReference>
<keyword evidence="4" id="KW-0862">Zinc</keyword>
<gene>
    <name evidence="8" type="ORF">ACHAXA_001235</name>
</gene>
<evidence type="ECO:0000256" key="3">
    <source>
        <dbReference type="ARBA" id="ARBA00022771"/>
    </source>
</evidence>
<accession>A0ABD3R776</accession>
<keyword evidence="9" id="KW-1185">Reference proteome</keyword>
<keyword evidence="2" id="KW-0479">Metal-binding</keyword>